<dbReference type="AlphaFoldDB" id="A0ABD3FV36"/>
<evidence type="ECO:0000313" key="2">
    <source>
        <dbReference type="Proteomes" id="UP001632037"/>
    </source>
</evidence>
<reference evidence="1 2" key="1">
    <citation type="submission" date="2024-09" db="EMBL/GenBank/DDBJ databases">
        <title>Genome sequencing and assembly of Phytophthora oleae, isolate VK10A, causative agent of rot of olive drupes.</title>
        <authorList>
            <person name="Conti Taguali S."/>
            <person name="Riolo M."/>
            <person name="La Spada F."/>
            <person name="Cacciola S.O."/>
            <person name="Dionisio G."/>
        </authorList>
    </citation>
    <scope>NUCLEOTIDE SEQUENCE [LARGE SCALE GENOMIC DNA]</scope>
    <source>
        <strain evidence="1 2">VK10A</strain>
    </source>
</reference>
<sequence>MSSDSDKSTVVVWRTHRHDYDDDFVPSGRQRSEYEIFQLRLLQLNIQAENTLIQTQATARELRGAELD</sequence>
<name>A0ABD3FV36_9STRA</name>
<proteinExistence type="predicted"/>
<comment type="caution">
    <text evidence="1">The sequence shown here is derived from an EMBL/GenBank/DDBJ whole genome shotgun (WGS) entry which is preliminary data.</text>
</comment>
<gene>
    <name evidence="1" type="ORF">V7S43_004486</name>
</gene>
<dbReference type="Proteomes" id="UP001632037">
    <property type="component" value="Unassembled WGS sequence"/>
</dbReference>
<keyword evidence="2" id="KW-1185">Reference proteome</keyword>
<organism evidence="1 2">
    <name type="scientific">Phytophthora oleae</name>
    <dbReference type="NCBI Taxonomy" id="2107226"/>
    <lineage>
        <taxon>Eukaryota</taxon>
        <taxon>Sar</taxon>
        <taxon>Stramenopiles</taxon>
        <taxon>Oomycota</taxon>
        <taxon>Peronosporomycetes</taxon>
        <taxon>Peronosporales</taxon>
        <taxon>Peronosporaceae</taxon>
        <taxon>Phytophthora</taxon>
    </lineage>
</organism>
<protein>
    <submittedName>
        <fullName evidence="1">Uncharacterized protein</fullName>
    </submittedName>
</protein>
<dbReference type="EMBL" id="JBIMZQ010000007">
    <property type="protein sequence ID" value="KAL3670171.1"/>
    <property type="molecule type" value="Genomic_DNA"/>
</dbReference>
<accession>A0ABD3FV36</accession>
<evidence type="ECO:0000313" key="1">
    <source>
        <dbReference type="EMBL" id="KAL3670171.1"/>
    </source>
</evidence>